<sequence length="140" mass="16444">MSSSESSDTEMIDRKRKKGCPETWKRNERKKARLLGSQYTTKTGKIVNKREVKADCTCKNKCMTKFTMEEKEAVLRALYEKGSKNEQDVYLHGLMECKPVVRKRPNKEAREKLRTANFSYYIRKPLEKQQSMYTGIVSYL</sequence>
<dbReference type="Proteomes" id="UP001152888">
    <property type="component" value="Unassembled WGS sequence"/>
</dbReference>
<organism evidence="2 3">
    <name type="scientific">Acanthoscelides obtectus</name>
    <name type="common">Bean weevil</name>
    <name type="synonym">Bruchus obtectus</name>
    <dbReference type="NCBI Taxonomy" id="200917"/>
    <lineage>
        <taxon>Eukaryota</taxon>
        <taxon>Metazoa</taxon>
        <taxon>Ecdysozoa</taxon>
        <taxon>Arthropoda</taxon>
        <taxon>Hexapoda</taxon>
        <taxon>Insecta</taxon>
        <taxon>Pterygota</taxon>
        <taxon>Neoptera</taxon>
        <taxon>Endopterygota</taxon>
        <taxon>Coleoptera</taxon>
        <taxon>Polyphaga</taxon>
        <taxon>Cucujiformia</taxon>
        <taxon>Chrysomeloidea</taxon>
        <taxon>Chrysomelidae</taxon>
        <taxon>Bruchinae</taxon>
        <taxon>Bruchini</taxon>
        <taxon>Acanthoscelides</taxon>
    </lineage>
</organism>
<dbReference type="OrthoDB" id="7475343at2759"/>
<name>A0A9P0MB40_ACAOB</name>
<protein>
    <submittedName>
        <fullName evidence="2">Uncharacterized protein</fullName>
    </submittedName>
</protein>
<evidence type="ECO:0000256" key="1">
    <source>
        <dbReference type="SAM" id="MobiDB-lite"/>
    </source>
</evidence>
<comment type="caution">
    <text evidence="2">The sequence shown here is derived from an EMBL/GenBank/DDBJ whole genome shotgun (WGS) entry which is preliminary data.</text>
</comment>
<accession>A0A9P0MB40</accession>
<dbReference type="AlphaFoldDB" id="A0A9P0MB40"/>
<evidence type="ECO:0000313" key="3">
    <source>
        <dbReference type="Proteomes" id="UP001152888"/>
    </source>
</evidence>
<proteinExistence type="predicted"/>
<gene>
    <name evidence="2" type="ORF">ACAOBT_LOCUS30516</name>
</gene>
<evidence type="ECO:0000313" key="2">
    <source>
        <dbReference type="EMBL" id="CAH2008935.1"/>
    </source>
</evidence>
<keyword evidence="3" id="KW-1185">Reference proteome</keyword>
<reference evidence="2" key="1">
    <citation type="submission" date="2022-03" db="EMBL/GenBank/DDBJ databases">
        <authorList>
            <person name="Sayadi A."/>
        </authorList>
    </citation>
    <scope>NUCLEOTIDE SEQUENCE</scope>
</reference>
<dbReference type="EMBL" id="CAKOFQ010007840">
    <property type="protein sequence ID" value="CAH2008935.1"/>
    <property type="molecule type" value="Genomic_DNA"/>
</dbReference>
<feature type="region of interest" description="Disordered" evidence="1">
    <location>
        <begin position="1"/>
        <end position="27"/>
    </location>
</feature>